<organism evidence="1 2">
    <name type="scientific">Rhododendron simsii</name>
    <name type="common">Sims's rhododendron</name>
    <dbReference type="NCBI Taxonomy" id="118357"/>
    <lineage>
        <taxon>Eukaryota</taxon>
        <taxon>Viridiplantae</taxon>
        <taxon>Streptophyta</taxon>
        <taxon>Embryophyta</taxon>
        <taxon>Tracheophyta</taxon>
        <taxon>Spermatophyta</taxon>
        <taxon>Magnoliopsida</taxon>
        <taxon>eudicotyledons</taxon>
        <taxon>Gunneridae</taxon>
        <taxon>Pentapetalae</taxon>
        <taxon>asterids</taxon>
        <taxon>Ericales</taxon>
        <taxon>Ericaceae</taxon>
        <taxon>Ericoideae</taxon>
        <taxon>Rhodoreae</taxon>
        <taxon>Rhododendron</taxon>
    </lineage>
</organism>
<dbReference type="GO" id="GO:0010182">
    <property type="term" value="P:sugar mediated signaling pathway"/>
    <property type="evidence" value="ECO:0007669"/>
    <property type="project" value="InterPro"/>
</dbReference>
<name>A0A834H8L5_RHOSS</name>
<protein>
    <submittedName>
        <fullName evidence="1">Uncharacterized protein</fullName>
    </submittedName>
</protein>
<comment type="caution">
    <text evidence="1">The sequence shown here is derived from an EMBL/GenBank/DDBJ whole genome shotgun (WGS) entry which is preliminary data.</text>
</comment>
<dbReference type="OrthoDB" id="1461763at2759"/>
<dbReference type="InterPro" id="IPR044793">
    <property type="entry name" value="SIS3"/>
</dbReference>
<dbReference type="GO" id="GO:0004842">
    <property type="term" value="F:ubiquitin-protein transferase activity"/>
    <property type="evidence" value="ECO:0007669"/>
    <property type="project" value="InterPro"/>
</dbReference>
<proteinExistence type="predicted"/>
<gene>
    <name evidence="1" type="ORF">RHSIM_Rhsim03G0021700</name>
</gene>
<dbReference type="AlphaFoldDB" id="A0A834H8L5"/>
<keyword evidence="2" id="KW-1185">Reference proteome</keyword>
<dbReference type="Proteomes" id="UP000626092">
    <property type="component" value="Unassembled WGS sequence"/>
</dbReference>
<accession>A0A834H8L5</accession>
<evidence type="ECO:0000313" key="1">
    <source>
        <dbReference type="EMBL" id="KAF7147486.1"/>
    </source>
</evidence>
<dbReference type="PANTHER" id="PTHR47179:SF1">
    <property type="entry name" value="E3 UBIQUITIN-PROTEIN LIGASE SIS3"/>
    <property type="match status" value="1"/>
</dbReference>
<reference evidence="1" key="1">
    <citation type="submission" date="2019-11" db="EMBL/GenBank/DDBJ databases">
        <authorList>
            <person name="Liu Y."/>
            <person name="Hou J."/>
            <person name="Li T.-Q."/>
            <person name="Guan C.-H."/>
            <person name="Wu X."/>
            <person name="Wu H.-Z."/>
            <person name="Ling F."/>
            <person name="Zhang R."/>
            <person name="Shi X.-G."/>
            <person name="Ren J.-P."/>
            <person name="Chen E.-F."/>
            <person name="Sun J.-M."/>
        </authorList>
    </citation>
    <scope>NUCLEOTIDE SEQUENCE</scope>
    <source>
        <strain evidence="1">Adult_tree_wgs_1</strain>
        <tissue evidence="1">Leaves</tissue>
    </source>
</reference>
<dbReference type="PANTHER" id="PTHR47179">
    <property type="entry name" value="E3 UBIQUITIN-PROTEIN LIGASE SIS3"/>
    <property type="match status" value="1"/>
</dbReference>
<evidence type="ECO:0000313" key="2">
    <source>
        <dbReference type="Proteomes" id="UP000626092"/>
    </source>
</evidence>
<sequence length="75" mass="8630">MLCAGQNSIFRAMCYIFAPFLGRADIYEYVALDVYFFLIEAVEAVIQDLPKFRLKEVPPDCSKCPISLEEFHVFS</sequence>
<dbReference type="EMBL" id="WJXA01000003">
    <property type="protein sequence ID" value="KAF7147486.1"/>
    <property type="molecule type" value="Genomic_DNA"/>
</dbReference>